<sequence>MIGIASGDLFHTSNNVYGKILEFMKANKCWNLSNYTIIFIDAWLDFIDDFLRRQSAYLGILMAAIRALVIKYTLNLRIQKLTDPFFAIRSILAVLTISILLSSIYYSHYTMFHIDDWSPPVQCTGFPDNYTEKVYTIILQDSFISDPFINDRNFMTMDGIIKMIPAGVLPILTVLLVIEYRRAKINRQRVAGKQESKPDHTTKMVTLMTISSMISEGSVGISYILRGVAGEQWGFVGITLNLIKICYVFVAINASMHCIICLVVSTPYRNAVKQLCYREKNVVVPGKKPPKGSVSSVASVSQVVL</sequence>
<organism evidence="3">
    <name type="scientific">Caenorhabditis brenneri</name>
    <name type="common">Nematode worm</name>
    <dbReference type="NCBI Taxonomy" id="135651"/>
    <lineage>
        <taxon>Eukaryota</taxon>
        <taxon>Metazoa</taxon>
        <taxon>Ecdysozoa</taxon>
        <taxon>Nematoda</taxon>
        <taxon>Chromadorea</taxon>
        <taxon>Rhabditida</taxon>
        <taxon>Rhabditina</taxon>
        <taxon>Rhabditomorpha</taxon>
        <taxon>Rhabditoidea</taxon>
        <taxon>Rhabditidae</taxon>
        <taxon>Peloderinae</taxon>
        <taxon>Caenorhabditis</taxon>
    </lineage>
</organism>
<evidence type="ECO:0000256" key="1">
    <source>
        <dbReference type="SAM" id="Phobius"/>
    </source>
</evidence>
<keyword evidence="1" id="KW-1133">Transmembrane helix</keyword>
<dbReference type="EMBL" id="GL379787">
    <property type="protein sequence ID" value="EGT30839.1"/>
    <property type="molecule type" value="Genomic_DNA"/>
</dbReference>
<dbReference type="InParanoid" id="G0M9T4"/>
<dbReference type="OrthoDB" id="5864054at2759"/>
<gene>
    <name evidence="2" type="ORF">CAEBREN_17571</name>
</gene>
<dbReference type="PANTHER" id="PTHR22751:SF54">
    <property type="entry name" value="G-PROTEIN COUPLED RECEPTORS FAMILY 1 PROFILE DOMAIN-CONTAINING PROTEIN"/>
    <property type="match status" value="1"/>
</dbReference>
<dbReference type="InterPro" id="IPR019427">
    <property type="entry name" value="7TM_GPCR_serpentine_rcpt_Srw"/>
</dbReference>
<dbReference type="STRING" id="135651.G0M9T4"/>
<dbReference type="AlphaFoldDB" id="G0M9T4"/>
<protein>
    <recommendedName>
        <fullName evidence="4">G-protein coupled receptors family 1 profile domain-containing protein</fullName>
    </recommendedName>
</protein>
<feature type="transmembrane region" description="Helical" evidence="1">
    <location>
        <begin position="160"/>
        <end position="180"/>
    </location>
</feature>
<dbReference type="Pfam" id="PF10324">
    <property type="entry name" value="7TM_GPCR_Srw"/>
    <property type="match status" value="1"/>
</dbReference>
<name>G0M9T4_CAEBE</name>
<dbReference type="OMA" id="SINIFLM"/>
<keyword evidence="1" id="KW-0472">Membrane</keyword>
<keyword evidence="1" id="KW-0812">Transmembrane</keyword>
<dbReference type="HOGENOM" id="CLU_043715_0_0_1"/>
<feature type="transmembrane region" description="Helical" evidence="1">
    <location>
        <begin position="56"/>
        <end position="74"/>
    </location>
</feature>
<evidence type="ECO:0008006" key="4">
    <source>
        <dbReference type="Google" id="ProtNLM"/>
    </source>
</evidence>
<proteinExistence type="predicted"/>
<dbReference type="PANTHER" id="PTHR22751">
    <property type="entry name" value="G-PROTEIN COUPLED RECEPTOR-RELATED"/>
    <property type="match status" value="1"/>
</dbReference>
<reference evidence="3" key="1">
    <citation type="submission" date="2011-07" db="EMBL/GenBank/DDBJ databases">
        <authorList>
            <consortium name="Caenorhabditis brenneri Sequencing and Analysis Consortium"/>
            <person name="Wilson R.K."/>
        </authorList>
    </citation>
    <scope>NUCLEOTIDE SEQUENCE [LARGE SCALE GENOMIC DNA]</scope>
    <source>
        <strain evidence="3">PB2801</strain>
    </source>
</reference>
<keyword evidence="3" id="KW-1185">Reference proteome</keyword>
<accession>G0M9T4</accession>
<feature type="transmembrane region" description="Helical" evidence="1">
    <location>
        <begin position="86"/>
        <end position="106"/>
    </location>
</feature>
<dbReference type="SUPFAM" id="SSF81321">
    <property type="entry name" value="Family A G protein-coupled receptor-like"/>
    <property type="match status" value="1"/>
</dbReference>
<dbReference type="Proteomes" id="UP000008068">
    <property type="component" value="Unassembled WGS sequence"/>
</dbReference>
<evidence type="ECO:0000313" key="3">
    <source>
        <dbReference type="Proteomes" id="UP000008068"/>
    </source>
</evidence>
<dbReference type="GO" id="GO:0008528">
    <property type="term" value="F:G protein-coupled peptide receptor activity"/>
    <property type="evidence" value="ECO:0007669"/>
    <property type="project" value="InterPro"/>
</dbReference>
<feature type="transmembrane region" description="Helical" evidence="1">
    <location>
        <begin position="245"/>
        <end position="264"/>
    </location>
</feature>
<dbReference type="Gene3D" id="1.20.1070.10">
    <property type="entry name" value="Rhodopsin 7-helix transmembrane proteins"/>
    <property type="match status" value="1"/>
</dbReference>
<evidence type="ECO:0000313" key="2">
    <source>
        <dbReference type="EMBL" id="EGT30839.1"/>
    </source>
</evidence>